<dbReference type="RefSeq" id="XP_003875497.1">
    <property type="nucleotide sequence ID" value="XM_003875448.1"/>
</dbReference>
<feature type="compositionally biased region" description="Acidic residues" evidence="7">
    <location>
        <begin position="1183"/>
        <end position="1192"/>
    </location>
</feature>
<feature type="transmembrane region" description="Helical" evidence="8">
    <location>
        <begin position="1020"/>
        <end position="1041"/>
    </location>
</feature>
<dbReference type="SMART" id="SM01411">
    <property type="entry name" value="Ephrin_rec_like"/>
    <property type="match status" value="4"/>
</dbReference>
<evidence type="ECO:0000256" key="6">
    <source>
        <dbReference type="ARBA" id="ARBA00023180"/>
    </source>
</evidence>
<dbReference type="InterPro" id="IPR039181">
    <property type="entry name" value="Elapor1/2"/>
</dbReference>
<feature type="compositionally biased region" description="Gly residues" evidence="7">
    <location>
        <begin position="1151"/>
        <end position="1165"/>
    </location>
</feature>
<keyword evidence="12" id="KW-1185">Reference proteome</keyword>
<evidence type="ECO:0000256" key="1">
    <source>
        <dbReference type="ARBA" id="ARBA00004251"/>
    </source>
</evidence>
<feature type="compositionally biased region" description="Pro residues" evidence="7">
    <location>
        <begin position="994"/>
        <end position="1004"/>
    </location>
</feature>
<dbReference type="PROSITE" id="PS51914">
    <property type="entry name" value="MRH"/>
    <property type="match status" value="1"/>
</dbReference>
<dbReference type="PANTHER" id="PTHR22727">
    <property type="entry name" value="PROTEIN CBG13728"/>
    <property type="match status" value="1"/>
</dbReference>
<feature type="chain" id="PRO_5003233182" description="MRH domain-containing protein" evidence="9">
    <location>
        <begin position="41"/>
        <end position="1192"/>
    </location>
</feature>
<evidence type="ECO:0000256" key="5">
    <source>
        <dbReference type="ARBA" id="ARBA00023157"/>
    </source>
</evidence>
<protein>
    <recommendedName>
        <fullName evidence="10">MRH domain-containing protein</fullName>
    </recommendedName>
</protein>
<evidence type="ECO:0000256" key="4">
    <source>
        <dbReference type="ARBA" id="ARBA00022729"/>
    </source>
</evidence>
<keyword evidence="6" id="KW-0325">Glycoprotein</keyword>
<comment type="subcellular location">
    <subcellularLocation>
        <location evidence="1">Cell membrane</location>
        <topology evidence="1">Single-pass type I membrane protein</topology>
    </subcellularLocation>
</comment>
<reference evidence="11 12" key="1">
    <citation type="journal article" date="2011" name="Genome Res.">
        <title>Chromosome and gene copy number variation allow major structural change between species and strains of Leishmania.</title>
        <authorList>
            <person name="Rogers M.B."/>
            <person name="Hilley J.D."/>
            <person name="Dickens N.J."/>
            <person name="Wilkes J."/>
            <person name="Bates P.A."/>
            <person name="Depledge D.P."/>
            <person name="Harris D."/>
            <person name="Her Y."/>
            <person name="Herzyk P."/>
            <person name="Imamura H."/>
            <person name="Otto T.D."/>
            <person name="Sanders M."/>
            <person name="Seeger K."/>
            <person name="Dujardin J.C."/>
            <person name="Berriman M."/>
            <person name="Smith D.F."/>
            <person name="Hertz-Fowler C."/>
            <person name="Mottram J.C."/>
        </authorList>
    </citation>
    <scope>NUCLEOTIDE SEQUENCE [LARGE SCALE GENOMIC DNA]</scope>
    <source>
        <strain evidence="11 12">MHOM/GT/2001/U1103</strain>
    </source>
</reference>
<evidence type="ECO:0000256" key="3">
    <source>
        <dbReference type="ARBA" id="ARBA00022475"/>
    </source>
</evidence>
<sequence length="1192" mass="128886">MRQSEGCAFVAGYRRRRASMSAVPTVALLLLLLVAGNAAARRCTTADIMYYFLPCDKQTGKVTVLSYLSSDADCEQGDLVVPRPRTTACYGCTDGYHLDPVLLECALCPAGTYSSYTTRYSIFDPLPEGMRTYCSPEPCASWSAVEDTYGTVVSSGVQPTEDRPMTQWGTIDESVESTLEFVVDVTESSGSLEFDYSISSEEMYDGLVLRLNNSVVRNPNMEVGRYRFFATGVHRDWYHASLPLSHGSTQVQFDYMKDSTGPLYGEELTGVNDRALLRNIVVKGTRKSVAEMHCVRCPLGHWTATEGTGGIGASQCVRCPRNTYRGEGDTQCLRCPPGTSSPGGASRCTPMRACGRSDYLAQYGRCRSDNTRVRSWVKYEGADCAEVEGSRPMTTRVECAGCLPGMRRTDSRGRGACVGCPAGEYLFGNRCEVCPLGTAAIPRLVYSSGFDSLGGDVKALPGTSMSRIYCTGSASRCQTEEGRGFELVALPFADEDNTLIGIRQEHFAGSTYSLATLNYTFNAEEDGWVNITFAYVDAEGKYVQRLDWRTTLNVRVIVNDGAEYVVRSVATHTRGLNSVWYSVLVPYFVDSALPASGSGSKLRGLQHRLNWVVEELADTSNPISVVIVGLEVFGDVSGGVQACQPCRAGFSCPSRAAKMTPCPPGTVQPAVRAHRCVGCTGNTYAPGYGFTTCLQCPSSATVNADHTGCSSTCVFERNGMIYNFSDLRGVVLNTTTPFMPILNTSMSNMTVEEADKANIPRFYYSPCDPLPVPDAWTISESDAAFAPVTRDGLCVPSERVRNSSSSAYVCQRTSATNGHHFGDAVGHMDVGRHLYQVTQLGSPYTFYGVDTSMSDWVYDLRTNYMAFIELECSTNAGEPKFGTLQYISEGDEALILRWRSSYACPLCTNESYEKVETSCDDPGVTTRRVYYTLRWDSIHCLGGYVPPDPIIVKCTECTLDSYTVRWLECNSSTRTQEGVYVLLPDRANCTPGASPLPPVKPRPCNPSGGASGRGTSRRTVVVLLVILGLVLGGLAVMTVFYRRLRERVARAARGEGAELDAYGGILDDSDDHDDGGDPSEPSSLERDRTAATVQQLWGVVVSMGQHIRDAVSRNDARSVGATARASADARNNWNGYDFAAASDGGSSESVGGSGSGSGNGSGNGSGSADREGHAQTVFSLAATDDDLLPGLR</sequence>
<dbReference type="SUPFAM" id="SSF57184">
    <property type="entry name" value="Growth factor receptor domain"/>
    <property type="match status" value="1"/>
</dbReference>
<dbReference type="VEuPathDB" id="TriTrypDB:LmxM.22.0410"/>
<dbReference type="SUPFAM" id="SSF50911">
    <property type="entry name" value="Mannose 6-phosphate receptor domain"/>
    <property type="match status" value="1"/>
</dbReference>
<evidence type="ECO:0000259" key="10">
    <source>
        <dbReference type="PROSITE" id="PS51914"/>
    </source>
</evidence>
<feature type="region of interest" description="Disordered" evidence="7">
    <location>
        <begin position="1061"/>
        <end position="1089"/>
    </location>
</feature>
<dbReference type="Gene3D" id="2.10.50.10">
    <property type="entry name" value="Tumor Necrosis Factor Receptor, subunit A, domain 2"/>
    <property type="match status" value="1"/>
</dbReference>
<keyword evidence="5" id="KW-1015">Disulfide bond</keyword>
<evidence type="ECO:0000256" key="8">
    <source>
        <dbReference type="SAM" id="Phobius"/>
    </source>
</evidence>
<dbReference type="Proteomes" id="UP000007259">
    <property type="component" value="Chromosome 22"/>
</dbReference>
<dbReference type="GO" id="GO:0005886">
    <property type="term" value="C:plasma membrane"/>
    <property type="evidence" value="ECO:0007669"/>
    <property type="project" value="UniProtKB-SubCell"/>
</dbReference>
<accession>E9AVM5</accession>
<keyword evidence="8" id="KW-1133">Transmembrane helix</keyword>
<dbReference type="KEGG" id="lmi:LMXM_22_0410"/>
<keyword evidence="4 9" id="KW-0732">Signal</keyword>
<name>E9AVM5_LEIMU</name>
<dbReference type="PANTHER" id="PTHR22727:SF15">
    <property type="entry name" value="MRH DOMAIN-CONTAINING PROTEIN"/>
    <property type="match status" value="1"/>
</dbReference>
<evidence type="ECO:0000256" key="7">
    <source>
        <dbReference type="SAM" id="MobiDB-lite"/>
    </source>
</evidence>
<feature type="compositionally biased region" description="Acidic residues" evidence="7">
    <location>
        <begin position="1067"/>
        <end position="1077"/>
    </location>
</feature>
<dbReference type="InterPro" id="IPR044865">
    <property type="entry name" value="MRH_dom"/>
</dbReference>
<feature type="region of interest" description="Disordered" evidence="7">
    <location>
        <begin position="992"/>
        <end position="1014"/>
    </location>
</feature>
<dbReference type="InterPro" id="IPR009011">
    <property type="entry name" value="Man6P_isomerase_rcpt-bd_dom_sf"/>
</dbReference>
<keyword evidence="8" id="KW-0812">Transmembrane</keyword>
<comment type="similarity">
    <text evidence="2">Belongs to the ELAPOR family.</text>
</comment>
<dbReference type="EMBL" id="FR799575">
    <property type="protein sequence ID" value="CBZ27008.1"/>
    <property type="molecule type" value="Genomic_DNA"/>
</dbReference>
<feature type="region of interest" description="Disordered" evidence="7">
    <location>
        <begin position="1142"/>
        <end position="1192"/>
    </location>
</feature>
<dbReference type="GeneID" id="13454209"/>
<keyword evidence="8" id="KW-0472">Membrane</keyword>
<evidence type="ECO:0000313" key="11">
    <source>
        <dbReference type="EMBL" id="CBZ27008.1"/>
    </source>
</evidence>
<feature type="domain" description="MRH" evidence="10">
    <location>
        <begin position="711"/>
        <end position="906"/>
    </location>
</feature>
<dbReference type="AlphaFoldDB" id="E9AVM5"/>
<proteinExistence type="inferred from homology"/>
<organism evidence="11 12">
    <name type="scientific">Leishmania mexicana (strain MHOM/GT/2001/U1103)</name>
    <dbReference type="NCBI Taxonomy" id="929439"/>
    <lineage>
        <taxon>Eukaryota</taxon>
        <taxon>Discoba</taxon>
        <taxon>Euglenozoa</taxon>
        <taxon>Kinetoplastea</taxon>
        <taxon>Metakinetoplastina</taxon>
        <taxon>Trypanosomatida</taxon>
        <taxon>Trypanosomatidae</taxon>
        <taxon>Leishmaniinae</taxon>
        <taxon>Leishmania</taxon>
    </lineage>
</organism>
<dbReference type="PhylomeDB" id="E9AVM5"/>
<evidence type="ECO:0000256" key="9">
    <source>
        <dbReference type="SAM" id="SignalP"/>
    </source>
</evidence>
<dbReference type="InterPro" id="IPR009030">
    <property type="entry name" value="Growth_fac_rcpt_cys_sf"/>
</dbReference>
<feature type="signal peptide" evidence="9">
    <location>
        <begin position="1"/>
        <end position="40"/>
    </location>
</feature>
<keyword evidence="3" id="KW-1003">Cell membrane</keyword>
<evidence type="ECO:0000256" key="2">
    <source>
        <dbReference type="ARBA" id="ARBA00007627"/>
    </source>
</evidence>
<evidence type="ECO:0000313" key="12">
    <source>
        <dbReference type="Proteomes" id="UP000007259"/>
    </source>
</evidence>
<dbReference type="OMA" id="CEYISED"/>
<dbReference type="OrthoDB" id="262065at2759"/>
<gene>
    <name evidence="11" type="ORF">LMXM_22_0410</name>
</gene>
<dbReference type="Gene3D" id="2.70.130.10">
    <property type="entry name" value="Mannose-6-phosphate receptor binding domain"/>
    <property type="match status" value="1"/>
</dbReference>